<dbReference type="InterPro" id="IPR010310">
    <property type="entry name" value="T7SS_ESAT-6-like"/>
</dbReference>
<dbReference type="Proteomes" id="UP000482960">
    <property type="component" value="Unassembled WGS sequence"/>
</dbReference>
<comment type="caution">
    <text evidence="2">The sequence shown here is derived from an EMBL/GenBank/DDBJ whole genome shotgun (WGS) entry which is preliminary data.</text>
</comment>
<gene>
    <name evidence="2" type="ORF">Prum_037580</name>
</gene>
<name>A0A6V8L7K6_9ACTN</name>
<dbReference type="AlphaFoldDB" id="A0A6V8L7K6"/>
<dbReference type="RefSeq" id="WP_173077532.1">
    <property type="nucleotide sequence ID" value="NZ_BAABJB010000009.1"/>
</dbReference>
<accession>A0A6V8L7K6</accession>
<dbReference type="InterPro" id="IPR036689">
    <property type="entry name" value="ESAT-6-like_sf"/>
</dbReference>
<dbReference type="SUPFAM" id="SSF140453">
    <property type="entry name" value="EsxAB dimer-like"/>
    <property type="match status" value="1"/>
</dbReference>
<protein>
    <recommendedName>
        <fullName evidence="1">ESAT-6-like protein</fullName>
    </recommendedName>
</protein>
<dbReference type="Pfam" id="PF06013">
    <property type="entry name" value="WXG100"/>
    <property type="match status" value="1"/>
</dbReference>
<comment type="similarity">
    <text evidence="1">Belongs to the WXG100 family.</text>
</comment>
<evidence type="ECO:0000313" key="3">
    <source>
        <dbReference type="Proteomes" id="UP000482960"/>
    </source>
</evidence>
<sequence>MSDSRLVVNFAALHQASADIQRALSALDTHLGQLERDAAPMVATWEGEARQAYDARQAQWRQASRDLQAVLREIKIAMEESAADYTATEHRAASRF</sequence>
<reference evidence="2 3" key="1">
    <citation type="submission" date="2020-03" db="EMBL/GenBank/DDBJ databases">
        <title>Whole genome shotgun sequence of Phytohabitans rumicis NBRC 108638.</title>
        <authorList>
            <person name="Komaki H."/>
            <person name="Tamura T."/>
        </authorList>
    </citation>
    <scope>NUCLEOTIDE SEQUENCE [LARGE SCALE GENOMIC DNA]</scope>
    <source>
        <strain evidence="2 3">NBRC 108638</strain>
    </source>
</reference>
<reference evidence="2 3" key="2">
    <citation type="submission" date="2020-03" db="EMBL/GenBank/DDBJ databases">
        <authorList>
            <person name="Ichikawa N."/>
            <person name="Kimura A."/>
            <person name="Kitahashi Y."/>
            <person name="Uohara A."/>
        </authorList>
    </citation>
    <scope>NUCLEOTIDE SEQUENCE [LARGE SCALE GENOMIC DNA]</scope>
    <source>
        <strain evidence="2 3">NBRC 108638</strain>
    </source>
</reference>
<dbReference type="Gene3D" id="1.10.287.1060">
    <property type="entry name" value="ESAT-6-like"/>
    <property type="match status" value="1"/>
</dbReference>
<evidence type="ECO:0000256" key="1">
    <source>
        <dbReference type="RuleBase" id="RU362001"/>
    </source>
</evidence>
<organism evidence="2 3">
    <name type="scientific">Phytohabitans rumicis</name>
    <dbReference type="NCBI Taxonomy" id="1076125"/>
    <lineage>
        <taxon>Bacteria</taxon>
        <taxon>Bacillati</taxon>
        <taxon>Actinomycetota</taxon>
        <taxon>Actinomycetes</taxon>
        <taxon>Micromonosporales</taxon>
        <taxon>Micromonosporaceae</taxon>
    </lineage>
</organism>
<dbReference type="EMBL" id="BLPG01000001">
    <property type="protein sequence ID" value="GFJ90116.1"/>
    <property type="molecule type" value="Genomic_DNA"/>
</dbReference>
<keyword evidence="3" id="KW-1185">Reference proteome</keyword>
<evidence type="ECO:0000313" key="2">
    <source>
        <dbReference type="EMBL" id="GFJ90116.1"/>
    </source>
</evidence>
<proteinExistence type="inferred from homology"/>
<dbReference type="NCBIfam" id="TIGR03930">
    <property type="entry name" value="WXG100_ESAT6"/>
    <property type="match status" value="1"/>
</dbReference>